<protein>
    <recommendedName>
        <fullName evidence="7">Flagellar L-ring protein</fullName>
    </recommendedName>
    <alternativeName>
        <fullName evidence="7">Basal body L-ring protein</fullName>
    </alternativeName>
</protein>
<keyword evidence="8" id="KW-0969">Cilium</keyword>
<dbReference type="InterPro" id="IPR000527">
    <property type="entry name" value="Flag_Lring"/>
</dbReference>
<dbReference type="GO" id="GO:0071973">
    <property type="term" value="P:bacterial-type flagellum-dependent cell motility"/>
    <property type="evidence" value="ECO:0007669"/>
    <property type="project" value="InterPro"/>
</dbReference>
<dbReference type="EMBL" id="SJST01000001">
    <property type="protein sequence ID" value="TCD16728.1"/>
    <property type="molecule type" value="Genomic_DNA"/>
</dbReference>
<dbReference type="GO" id="GO:0009279">
    <property type="term" value="C:cell outer membrane"/>
    <property type="evidence" value="ECO:0007669"/>
    <property type="project" value="UniProtKB-SubCell"/>
</dbReference>
<keyword evidence="5 7" id="KW-0975">Bacterial flagellum</keyword>
<dbReference type="Proteomes" id="UP000291301">
    <property type="component" value="Unassembled WGS sequence"/>
</dbReference>
<comment type="caution">
    <text evidence="8">The sequence shown here is derived from an EMBL/GenBank/DDBJ whole genome shotgun (WGS) entry which is preliminary data.</text>
</comment>
<dbReference type="RefSeq" id="WP_131565844.1">
    <property type="nucleotide sequence ID" value="NZ_JAINFK010000001.1"/>
</dbReference>
<gene>
    <name evidence="7" type="primary">flgH</name>
    <name evidence="8" type="ORF">E0D97_01850</name>
</gene>
<dbReference type="GO" id="GO:0009427">
    <property type="term" value="C:bacterial-type flagellum basal body, distal rod, L ring"/>
    <property type="evidence" value="ECO:0007669"/>
    <property type="project" value="InterPro"/>
</dbReference>
<evidence type="ECO:0000256" key="4">
    <source>
        <dbReference type="ARBA" id="ARBA00023136"/>
    </source>
</evidence>
<dbReference type="PANTHER" id="PTHR34933:SF1">
    <property type="entry name" value="FLAGELLAR L-RING PROTEIN"/>
    <property type="match status" value="1"/>
</dbReference>
<dbReference type="HAMAP" id="MF_00415">
    <property type="entry name" value="FlgH"/>
    <property type="match status" value="1"/>
</dbReference>
<keyword evidence="6 7" id="KW-0998">Cell outer membrane</keyword>
<dbReference type="AlphaFoldDB" id="A0A4R0PID4"/>
<proteinExistence type="inferred from homology"/>
<organism evidence="8 9">
    <name type="scientific">Oricola cellulosilytica</name>
    <dbReference type="NCBI Taxonomy" id="1429082"/>
    <lineage>
        <taxon>Bacteria</taxon>
        <taxon>Pseudomonadati</taxon>
        <taxon>Pseudomonadota</taxon>
        <taxon>Alphaproteobacteria</taxon>
        <taxon>Hyphomicrobiales</taxon>
        <taxon>Ahrensiaceae</taxon>
        <taxon>Oricola</taxon>
    </lineage>
</organism>
<evidence type="ECO:0000256" key="7">
    <source>
        <dbReference type="HAMAP-Rule" id="MF_00415"/>
    </source>
</evidence>
<dbReference type="Pfam" id="PF02107">
    <property type="entry name" value="FlgH"/>
    <property type="match status" value="1"/>
</dbReference>
<comment type="similarity">
    <text evidence="2 7">Belongs to the FlgH family.</text>
</comment>
<comment type="function">
    <text evidence="1 7">Assembles around the rod to form the L-ring and probably protects the motor/basal body from shearing forces during rotation.</text>
</comment>
<evidence type="ECO:0000313" key="8">
    <source>
        <dbReference type="EMBL" id="TCD16728.1"/>
    </source>
</evidence>
<dbReference type="PRINTS" id="PR01008">
    <property type="entry name" value="FLGLRINGFLGH"/>
</dbReference>
<sequence length="233" mass="24764">MRRAAFLIMIISGLAGCVSPRQIGREPALSPVGADLAPEQLAVQPSLYPNRPAVHKYSTWNDGAANLFTAHRAVGRGDIVTVNIEINDRAKVDNKTDRSRIANKSLGLGGSFSSGEASGDFTASGNFGSTTDFAGSGGTARAETIDLAIAAVVVEELANGNLLIRGTQEVRVNAELRVLTITGIVRPYDIGPHNTIPYDRIAEARISYGGTGRLTEVQQPPYGQQALDLYLPF</sequence>
<evidence type="ECO:0000256" key="1">
    <source>
        <dbReference type="ARBA" id="ARBA00002591"/>
    </source>
</evidence>
<keyword evidence="9" id="KW-1185">Reference proteome</keyword>
<dbReference type="PROSITE" id="PS51257">
    <property type="entry name" value="PROKAR_LIPOPROTEIN"/>
    <property type="match status" value="1"/>
</dbReference>
<comment type="subunit">
    <text evidence="7">The basal body constitutes a major portion of the flagellar organelle and consists of four rings (L,P,S, and M) mounted on a central rod.</text>
</comment>
<evidence type="ECO:0000256" key="6">
    <source>
        <dbReference type="ARBA" id="ARBA00023237"/>
    </source>
</evidence>
<reference evidence="8 9" key="1">
    <citation type="journal article" date="2015" name="Antonie Van Leeuwenhoek">
        <title>Oricola cellulosilytica gen. nov., sp. nov., a cellulose-degrading bacterium of the family Phyllobacteriaceae isolated from surface seashore water, and emended descriptions of Mesorhizobium loti and Phyllobacterium myrsinacearum.</title>
        <authorList>
            <person name="Hameed A."/>
            <person name="Shahina M."/>
            <person name="Lai W.A."/>
            <person name="Lin S.Y."/>
            <person name="Young L.S."/>
            <person name="Liu Y.C."/>
            <person name="Hsu Y.H."/>
            <person name="Young C.C."/>
        </authorList>
    </citation>
    <scope>NUCLEOTIDE SEQUENCE [LARGE SCALE GENOMIC DNA]</scope>
    <source>
        <strain evidence="8 9">KCTC 52183</strain>
    </source>
</reference>
<keyword evidence="8" id="KW-0282">Flagellum</keyword>
<evidence type="ECO:0000256" key="2">
    <source>
        <dbReference type="ARBA" id="ARBA00006929"/>
    </source>
</evidence>
<accession>A0A4R0PID4</accession>
<keyword evidence="4 7" id="KW-0472">Membrane</keyword>
<evidence type="ECO:0000313" key="9">
    <source>
        <dbReference type="Proteomes" id="UP000291301"/>
    </source>
</evidence>
<evidence type="ECO:0000256" key="3">
    <source>
        <dbReference type="ARBA" id="ARBA00022729"/>
    </source>
</evidence>
<keyword evidence="8" id="KW-0966">Cell projection</keyword>
<evidence type="ECO:0000256" key="5">
    <source>
        <dbReference type="ARBA" id="ARBA00023143"/>
    </source>
</evidence>
<dbReference type="OrthoDB" id="9789227at2"/>
<keyword evidence="7" id="KW-0449">Lipoprotein</keyword>
<name>A0A4R0PID4_9HYPH</name>
<dbReference type="PANTHER" id="PTHR34933">
    <property type="entry name" value="FLAGELLAR L-RING PROTEIN"/>
    <property type="match status" value="1"/>
</dbReference>
<dbReference type="GO" id="GO:0003774">
    <property type="term" value="F:cytoskeletal motor activity"/>
    <property type="evidence" value="ECO:0007669"/>
    <property type="project" value="InterPro"/>
</dbReference>
<comment type="subcellular location">
    <subcellularLocation>
        <location evidence="7">Cell outer membrane</location>
        <topology evidence="7">Lipid-anchor</topology>
    </subcellularLocation>
    <subcellularLocation>
        <location evidence="7">Bacterial flagellum basal body</location>
    </subcellularLocation>
</comment>
<keyword evidence="3 7" id="KW-0732">Signal</keyword>